<dbReference type="OrthoDB" id="342399at2"/>
<dbReference type="CDD" id="cd17536">
    <property type="entry name" value="REC_YesN-like"/>
    <property type="match status" value="1"/>
</dbReference>
<dbReference type="SUPFAM" id="SSF46689">
    <property type="entry name" value="Homeodomain-like"/>
    <property type="match status" value="2"/>
</dbReference>
<evidence type="ECO:0000256" key="4">
    <source>
        <dbReference type="ARBA" id="ARBA00023012"/>
    </source>
</evidence>
<dbReference type="Gene3D" id="1.10.10.60">
    <property type="entry name" value="Homeodomain-like"/>
    <property type="match status" value="2"/>
</dbReference>
<dbReference type="PROSITE" id="PS50110">
    <property type="entry name" value="RESPONSE_REGULATORY"/>
    <property type="match status" value="1"/>
</dbReference>
<feature type="modified residue" description="4-aspartylphosphate" evidence="8">
    <location>
        <position position="55"/>
    </location>
</feature>
<evidence type="ECO:0000256" key="1">
    <source>
        <dbReference type="ARBA" id="ARBA00004496"/>
    </source>
</evidence>
<dbReference type="PRINTS" id="PR00032">
    <property type="entry name" value="HTHARAC"/>
</dbReference>
<comment type="subcellular location">
    <subcellularLocation>
        <location evidence="1">Cytoplasm</location>
    </subcellularLocation>
</comment>
<comment type="caution">
    <text evidence="11">The sequence shown here is derived from an EMBL/GenBank/DDBJ whole genome shotgun (WGS) entry which is preliminary data.</text>
</comment>
<dbReference type="PANTHER" id="PTHR42713:SF3">
    <property type="entry name" value="TRANSCRIPTIONAL REGULATORY PROTEIN HPTR"/>
    <property type="match status" value="1"/>
</dbReference>
<dbReference type="PROSITE" id="PS00041">
    <property type="entry name" value="HTH_ARAC_FAMILY_1"/>
    <property type="match status" value="1"/>
</dbReference>
<keyword evidence="4" id="KW-0902">Two-component regulatory system</keyword>
<sequence>MYQIFIVDDEIAIRTGMKRIIPWEEYGLEICGEASNGLEAFRYITEHQPDLVVCDIRMPVMDGLELIRQAHAKGVRSRFIVLSGHNDFDYVKEAIQYHVENYLLKPVNVDELKQTVRQVTKKLETEQLRHVIDIEGKEMIKHNVLNRIVHQQISSYEFKNKLELFQPDMRLTDADAQVAVIDFSSDDPDGRWMAPEMLREVERMCLSTIDPAQAIPFIDFAGRVVVIYMLRNGAPGQARMQRDLQNVYDRSAKPAGIRWMMTVGNAVSSYKLLHESYRNALDAQPARLYYNERDVIFYEEVQRKRTPDKPAMSMDYRLIEELTLECKGDELVAYIRDGFDRFGREEADPHSVRFVALEVVISLLRVLRAEGVAPSQVFEDEHRLLHLVNEFNDMERLLHWLLLKTDKTVLAIEARKASSLSKVTKDLLAYIDRYYHENFSLKSLAQEMHFNAVYMGRLFRNETGEVFSEYVTRVRIDKSLHLLRSTNKKVNEIARALGFNNANYYCAVFKERMGVTPTEYRNRKRAVPR</sequence>
<keyword evidence="6" id="KW-0238">DNA-binding</keyword>
<evidence type="ECO:0000259" key="10">
    <source>
        <dbReference type="PROSITE" id="PS50110"/>
    </source>
</evidence>
<dbReference type="PROSITE" id="PS01124">
    <property type="entry name" value="HTH_ARAC_FAMILY_2"/>
    <property type="match status" value="1"/>
</dbReference>
<dbReference type="Gene3D" id="3.40.50.2300">
    <property type="match status" value="1"/>
</dbReference>
<dbReference type="InterPro" id="IPR011006">
    <property type="entry name" value="CheY-like_superfamily"/>
</dbReference>
<evidence type="ECO:0000256" key="2">
    <source>
        <dbReference type="ARBA" id="ARBA00022490"/>
    </source>
</evidence>
<dbReference type="RefSeq" id="WP_138197500.1">
    <property type="nucleotide sequence ID" value="NZ_VCIW01000024.1"/>
</dbReference>
<accession>A0A5R9G6H8</accession>
<evidence type="ECO:0000256" key="7">
    <source>
        <dbReference type="ARBA" id="ARBA00023163"/>
    </source>
</evidence>
<dbReference type="GO" id="GO:0043565">
    <property type="term" value="F:sequence-specific DNA binding"/>
    <property type="evidence" value="ECO:0007669"/>
    <property type="project" value="InterPro"/>
</dbReference>
<proteinExistence type="predicted"/>
<evidence type="ECO:0000256" key="8">
    <source>
        <dbReference type="PROSITE-ProRule" id="PRU00169"/>
    </source>
</evidence>
<reference evidence="11 12" key="1">
    <citation type="submission" date="2019-05" db="EMBL/GenBank/DDBJ databases">
        <authorList>
            <person name="Narsing Rao M.P."/>
            <person name="Li W.J."/>
        </authorList>
    </citation>
    <scope>NUCLEOTIDE SEQUENCE [LARGE SCALE GENOMIC DNA]</scope>
    <source>
        <strain evidence="11 12">SYSU_K30003</strain>
    </source>
</reference>
<evidence type="ECO:0000256" key="3">
    <source>
        <dbReference type="ARBA" id="ARBA00022553"/>
    </source>
</evidence>
<dbReference type="SMART" id="SM00448">
    <property type="entry name" value="REC"/>
    <property type="match status" value="1"/>
</dbReference>
<keyword evidence="5" id="KW-0805">Transcription regulation</keyword>
<dbReference type="InterPro" id="IPR020449">
    <property type="entry name" value="Tscrpt_reg_AraC-type_HTH"/>
</dbReference>
<feature type="domain" description="HTH araC/xylS-type" evidence="9">
    <location>
        <begin position="425"/>
        <end position="523"/>
    </location>
</feature>
<dbReference type="InterPro" id="IPR001789">
    <property type="entry name" value="Sig_transdc_resp-reg_receiver"/>
</dbReference>
<keyword evidence="2" id="KW-0963">Cytoplasm</keyword>
<dbReference type="InterPro" id="IPR018062">
    <property type="entry name" value="HTH_AraC-typ_CS"/>
</dbReference>
<keyword evidence="12" id="KW-1185">Reference proteome</keyword>
<dbReference type="EMBL" id="VCIW01000024">
    <property type="protein sequence ID" value="TLS49118.1"/>
    <property type="molecule type" value="Genomic_DNA"/>
</dbReference>
<dbReference type="GO" id="GO:0005737">
    <property type="term" value="C:cytoplasm"/>
    <property type="evidence" value="ECO:0007669"/>
    <property type="project" value="UniProtKB-SubCell"/>
</dbReference>
<dbReference type="InterPro" id="IPR018060">
    <property type="entry name" value="HTH_AraC"/>
</dbReference>
<evidence type="ECO:0000313" key="12">
    <source>
        <dbReference type="Proteomes" id="UP000309676"/>
    </source>
</evidence>
<dbReference type="InterPro" id="IPR009057">
    <property type="entry name" value="Homeodomain-like_sf"/>
</dbReference>
<dbReference type="GO" id="GO:0000160">
    <property type="term" value="P:phosphorelay signal transduction system"/>
    <property type="evidence" value="ECO:0007669"/>
    <property type="project" value="UniProtKB-KW"/>
</dbReference>
<evidence type="ECO:0000256" key="6">
    <source>
        <dbReference type="ARBA" id="ARBA00023125"/>
    </source>
</evidence>
<gene>
    <name evidence="11" type="ORF">FE782_27130</name>
</gene>
<dbReference type="GO" id="GO:0003700">
    <property type="term" value="F:DNA-binding transcription factor activity"/>
    <property type="evidence" value="ECO:0007669"/>
    <property type="project" value="InterPro"/>
</dbReference>
<dbReference type="PANTHER" id="PTHR42713">
    <property type="entry name" value="HISTIDINE KINASE-RELATED"/>
    <property type="match status" value="1"/>
</dbReference>
<keyword evidence="7" id="KW-0804">Transcription</keyword>
<organism evidence="11 12">
    <name type="scientific">Paenibacillus antri</name>
    <dbReference type="NCBI Taxonomy" id="2582848"/>
    <lineage>
        <taxon>Bacteria</taxon>
        <taxon>Bacillati</taxon>
        <taxon>Bacillota</taxon>
        <taxon>Bacilli</taxon>
        <taxon>Bacillales</taxon>
        <taxon>Paenibacillaceae</taxon>
        <taxon>Paenibacillus</taxon>
    </lineage>
</organism>
<feature type="domain" description="Response regulatory" evidence="10">
    <location>
        <begin position="3"/>
        <end position="120"/>
    </location>
</feature>
<dbReference type="Proteomes" id="UP000309676">
    <property type="component" value="Unassembled WGS sequence"/>
</dbReference>
<evidence type="ECO:0000313" key="11">
    <source>
        <dbReference type="EMBL" id="TLS49118.1"/>
    </source>
</evidence>
<dbReference type="SMART" id="SM00342">
    <property type="entry name" value="HTH_ARAC"/>
    <property type="match status" value="1"/>
</dbReference>
<dbReference type="Pfam" id="PF12833">
    <property type="entry name" value="HTH_18"/>
    <property type="match status" value="1"/>
</dbReference>
<dbReference type="InterPro" id="IPR051552">
    <property type="entry name" value="HptR"/>
</dbReference>
<dbReference type="AlphaFoldDB" id="A0A5R9G6H8"/>
<evidence type="ECO:0000256" key="5">
    <source>
        <dbReference type="ARBA" id="ARBA00023015"/>
    </source>
</evidence>
<evidence type="ECO:0000259" key="9">
    <source>
        <dbReference type="PROSITE" id="PS01124"/>
    </source>
</evidence>
<keyword evidence="3 8" id="KW-0597">Phosphoprotein</keyword>
<dbReference type="Pfam" id="PF00072">
    <property type="entry name" value="Response_reg"/>
    <property type="match status" value="1"/>
</dbReference>
<name>A0A5R9G6H8_9BACL</name>
<dbReference type="SUPFAM" id="SSF52172">
    <property type="entry name" value="CheY-like"/>
    <property type="match status" value="1"/>
</dbReference>
<protein>
    <submittedName>
        <fullName evidence="11">Response regulator transcription factor</fullName>
    </submittedName>
</protein>